<accession>A0A9P8PVV9</accession>
<evidence type="ECO:0000313" key="2">
    <source>
        <dbReference type="Proteomes" id="UP000774326"/>
    </source>
</evidence>
<dbReference type="Proteomes" id="UP000774326">
    <property type="component" value="Unassembled WGS sequence"/>
</dbReference>
<reference evidence="1" key="1">
    <citation type="journal article" date="2021" name="Open Biol.">
        <title>Shared evolutionary footprints suggest mitochondrial oxidative damage underlies multiple complex I losses in fungi.</title>
        <authorList>
            <person name="Schikora-Tamarit M.A."/>
            <person name="Marcet-Houben M."/>
            <person name="Nosek J."/>
            <person name="Gabaldon T."/>
        </authorList>
    </citation>
    <scope>NUCLEOTIDE SEQUENCE</scope>
    <source>
        <strain evidence="1">CBS2887</strain>
    </source>
</reference>
<dbReference type="EMBL" id="JAEUBG010004945">
    <property type="protein sequence ID" value="KAH3679378.1"/>
    <property type="molecule type" value="Genomic_DNA"/>
</dbReference>
<proteinExistence type="predicted"/>
<evidence type="ECO:0000313" key="1">
    <source>
        <dbReference type="EMBL" id="KAH3679378.1"/>
    </source>
</evidence>
<sequence>MSCVCNESTTSSKAMFAGNFFGDFSKETMSQRFTSLFVESVTTWRLSFNRRDLIRPGSPSMDFSGFVWFVMSELAIDEERSWSWKENKESTPFGAT</sequence>
<keyword evidence="2" id="KW-1185">Reference proteome</keyword>
<organism evidence="1 2">
    <name type="scientific">Wickerhamomyces pijperi</name>
    <name type="common">Yeast</name>
    <name type="synonym">Pichia pijperi</name>
    <dbReference type="NCBI Taxonomy" id="599730"/>
    <lineage>
        <taxon>Eukaryota</taxon>
        <taxon>Fungi</taxon>
        <taxon>Dikarya</taxon>
        <taxon>Ascomycota</taxon>
        <taxon>Saccharomycotina</taxon>
        <taxon>Saccharomycetes</taxon>
        <taxon>Phaffomycetales</taxon>
        <taxon>Wickerhamomycetaceae</taxon>
        <taxon>Wickerhamomyces</taxon>
    </lineage>
</organism>
<gene>
    <name evidence="1" type="ORF">WICPIJ_008628</name>
</gene>
<comment type="caution">
    <text evidence="1">The sequence shown here is derived from an EMBL/GenBank/DDBJ whole genome shotgun (WGS) entry which is preliminary data.</text>
</comment>
<name>A0A9P8PVV9_WICPI</name>
<reference evidence="1" key="2">
    <citation type="submission" date="2021-01" db="EMBL/GenBank/DDBJ databases">
        <authorList>
            <person name="Schikora-Tamarit M.A."/>
        </authorList>
    </citation>
    <scope>NUCLEOTIDE SEQUENCE</scope>
    <source>
        <strain evidence="1">CBS2887</strain>
    </source>
</reference>
<dbReference type="AlphaFoldDB" id="A0A9P8PVV9"/>
<protein>
    <submittedName>
        <fullName evidence="1">Uncharacterized protein</fullName>
    </submittedName>
</protein>